<protein>
    <submittedName>
        <fullName evidence="2">DUF2829 domain-containing protein</fullName>
    </submittedName>
</protein>
<evidence type="ECO:0000313" key="3">
    <source>
        <dbReference type="Proteomes" id="UP000436911"/>
    </source>
</evidence>
<accession>A0A7J4X3W8</accession>
<dbReference type="Pfam" id="PF11195">
    <property type="entry name" value="Tad2-like"/>
    <property type="match status" value="1"/>
</dbReference>
<sequence>MTRQKYVDYRGWALPSDENGDDEGYIVEYLDGGKSNHSAHAGYISWSPKEQFEAAYQPVTNMSFGHALVALKDGKKVARAGWNGKDMWLSLSCQPNGDAIAGSREIAAENFWSRNNSEYARLNGGSAVVLPCITMKTATGEILMGWLASQTDMLADDWQIVA</sequence>
<evidence type="ECO:0000313" key="2">
    <source>
        <dbReference type="EMBL" id="KAA3526192.1"/>
    </source>
</evidence>
<dbReference type="InterPro" id="IPR021361">
    <property type="entry name" value="Tad2-like_dom"/>
</dbReference>
<dbReference type="Proteomes" id="UP000436911">
    <property type="component" value="Unassembled WGS sequence"/>
</dbReference>
<proteinExistence type="predicted"/>
<evidence type="ECO:0000259" key="1">
    <source>
        <dbReference type="Pfam" id="PF11195"/>
    </source>
</evidence>
<reference evidence="2 3" key="1">
    <citation type="submission" date="2018-08" db="EMBL/GenBank/DDBJ databases">
        <title>Genome sequencing of Agrobacterium vitis strain ICMP 10754.</title>
        <authorList>
            <person name="Visnovsky S.B."/>
            <person name="Pitman A.R."/>
        </authorList>
    </citation>
    <scope>NUCLEOTIDE SEQUENCE [LARGE SCALE GENOMIC DNA]</scope>
    <source>
        <strain evidence="2 3">ICMP 10754</strain>
    </source>
</reference>
<organism evidence="2 3">
    <name type="scientific">Agrobacterium vitis</name>
    <name type="common">Rhizobium vitis</name>
    <dbReference type="NCBI Taxonomy" id="373"/>
    <lineage>
        <taxon>Bacteria</taxon>
        <taxon>Pseudomonadati</taxon>
        <taxon>Pseudomonadota</taxon>
        <taxon>Alphaproteobacteria</taxon>
        <taxon>Hyphomicrobiales</taxon>
        <taxon>Rhizobiaceae</taxon>
        <taxon>Rhizobium/Agrobacterium group</taxon>
        <taxon>Agrobacterium</taxon>
    </lineage>
</organism>
<comment type="caution">
    <text evidence="2">The sequence shown here is derived from an EMBL/GenBank/DDBJ whole genome shotgun (WGS) entry which is preliminary data.</text>
</comment>
<feature type="domain" description="Thoeris anti-defense 2-like" evidence="1">
    <location>
        <begin position="62"/>
        <end position="161"/>
    </location>
</feature>
<name>A0A7J4X3W8_AGRVI</name>
<gene>
    <name evidence="2" type="ORF">DXT89_16435</name>
</gene>
<dbReference type="AlphaFoldDB" id="A0A7J4X3W8"/>
<dbReference type="EMBL" id="QUSG01000008">
    <property type="protein sequence ID" value="KAA3526192.1"/>
    <property type="molecule type" value="Genomic_DNA"/>
</dbReference>